<dbReference type="Gene3D" id="2.30.30.870">
    <property type="entry name" value="Pelota, domain A"/>
    <property type="match status" value="1"/>
</dbReference>
<organism evidence="3 4">
    <name type="scientific">Tritrichomonas musculus</name>
    <dbReference type="NCBI Taxonomy" id="1915356"/>
    <lineage>
        <taxon>Eukaryota</taxon>
        <taxon>Metamonada</taxon>
        <taxon>Parabasalia</taxon>
        <taxon>Tritrichomonadida</taxon>
        <taxon>Tritrichomonadidae</taxon>
        <taxon>Tritrichomonas</taxon>
    </lineage>
</organism>
<dbReference type="PANTHER" id="PTHR10853">
    <property type="entry name" value="PELOTA"/>
    <property type="match status" value="1"/>
</dbReference>
<gene>
    <name evidence="3" type="ORF">M9Y10_019002</name>
</gene>
<dbReference type="Pfam" id="PF03465">
    <property type="entry name" value="eRF1_3"/>
    <property type="match status" value="1"/>
</dbReference>
<dbReference type="Gene3D" id="3.30.1330.30">
    <property type="match status" value="1"/>
</dbReference>
<dbReference type="SUPFAM" id="SSF159065">
    <property type="entry name" value="Dom34/Pelota N-terminal domain-like"/>
    <property type="match status" value="1"/>
</dbReference>
<feature type="domain" description="Pelota N-terminal" evidence="2">
    <location>
        <begin position="9"/>
        <end position="125"/>
    </location>
</feature>
<comment type="caution">
    <text evidence="3">The sequence shown here is derived from an EMBL/GenBank/DDBJ whole genome shotgun (WGS) entry which is preliminary data.</text>
</comment>
<dbReference type="SUPFAM" id="SSF55315">
    <property type="entry name" value="L30e-like"/>
    <property type="match status" value="1"/>
</dbReference>
<dbReference type="Pfam" id="PF26356">
    <property type="entry name" value="Pelota_N"/>
    <property type="match status" value="1"/>
</dbReference>
<evidence type="ECO:0000259" key="1">
    <source>
        <dbReference type="Pfam" id="PF03465"/>
    </source>
</evidence>
<reference evidence="3 4" key="1">
    <citation type="submission" date="2024-04" db="EMBL/GenBank/DDBJ databases">
        <title>Tritrichomonas musculus Genome.</title>
        <authorList>
            <person name="Alves-Ferreira E."/>
            <person name="Grigg M."/>
            <person name="Lorenzi H."/>
            <person name="Galac M."/>
        </authorList>
    </citation>
    <scope>NUCLEOTIDE SEQUENCE [LARGE SCALE GENOMIC DNA]</scope>
    <source>
        <strain evidence="3 4">EAF2021</strain>
    </source>
</reference>
<name>A0ABR2HIB9_9EUKA</name>
<dbReference type="EMBL" id="JAPFFF010000027">
    <property type="protein sequence ID" value="KAK8847951.1"/>
    <property type="molecule type" value="Genomic_DNA"/>
</dbReference>
<feature type="domain" description="eRF1" evidence="1">
    <location>
        <begin position="148"/>
        <end position="236"/>
    </location>
</feature>
<accession>A0ABR2HIB9</accession>
<dbReference type="InterPro" id="IPR029064">
    <property type="entry name" value="Ribosomal_eL30-like_sf"/>
</dbReference>
<evidence type="ECO:0000259" key="2">
    <source>
        <dbReference type="Pfam" id="PF26356"/>
    </source>
</evidence>
<dbReference type="PANTHER" id="PTHR10853:SF0">
    <property type="entry name" value="PROTEIN PELOTA HOMOLOG"/>
    <property type="match status" value="1"/>
</dbReference>
<dbReference type="InterPro" id="IPR058547">
    <property type="entry name" value="Pelota_N"/>
</dbReference>
<protein>
    <submittedName>
        <fullName evidence="3">Uncharacterized protein</fullName>
    </submittedName>
</protein>
<evidence type="ECO:0000313" key="4">
    <source>
        <dbReference type="Proteomes" id="UP001470230"/>
    </source>
</evidence>
<dbReference type="Proteomes" id="UP001470230">
    <property type="component" value="Unassembled WGS sequence"/>
</dbReference>
<evidence type="ECO:0000313" key="3">
    <source>
        <dbReference type="EMBL" id="KAK8847951.1"/>
    </source>
</evidence>
<proteinExistence type="predicted"/>
<dbReference type="InterPro" id="IPR004405">
    <property type="entry name" value="TF_pelota"/>
</dbReference>
<dbReference type="InterPro" id="IPR005142">
    <property type="entry name" value="eRF1_3"/>
</dbReference>
<keyword evidence="4" id="KW-1185">Reference proteome</keyword>
<sequence>MKLDIIYDQDSKQPSGINTIIEQSSDYPILYKLLKVGDTIKTKIRRKDKSLKTPIFYAIVELIVENIEYIRDPTDTIHINGKISQSDNLNVKEGTKQSIWITDGCELQLIKSNWDENELSTIDEILHPKSSKVKVNELASPVDLQNKCFDILHKYMAKKFDYVTYGKETLEALENGAVNVLFVTEEFIERQDDQWKNPLSSADHKYHGANIVVYNQGSANWEELTNFGGIIGVLKYIFIPPSSNSYN</sequence>
<dbReference type="InterPro" id="IPR038069">
    <property type="entry name" value="Pelota/DOM34_N"/>
</dbReference>